<protein>
    <submittedName>
        <fullName evidence="1">Uncharacterized protein</fullName>
    </submittedName>
</protein>
<name>A0A250FQU4_9FLAO</name>
<dbReference type="RefSeq" id="WP_095909778.1">
    <property type="nucleotide sequence ID" value="NZ_CAURQZ010000003.1"/>
</dbReference>
<organism evidence="1 3">
    <name type="scientific">Capnocytophaga gingivalis</name>
    <dbReference type="NCBI Taxonomy" id="1017"/>
    <lineage>
        <taxon>Bacteria</taxon>
        <taxon>Pseudomonadati</taxon>
        <taxon>Bacteroidota</taxon>
        <taxon>Flavobacteriia</taxon>
        <taxon>Flavobacteriales</taxon>
        <taxon>Flavobacteriaceae</taxon>
        <taxon>Capnocytophaga</taxon>
    </lineage>
</organism>
<dbReference type="Proteomes" id="UP001324270">
    <property type="component" value="Unassembled WGS sequence"/>
</dbReference>
<evidence type="ECO:0000313" key="2">
    <source>
        <dbReference type="EMBL" id="MEB3040908.1"/>
    </source>
</evidence>
<reference evidence="3" key="2">
    <citation type="submission" date="2017-06" db="EMBL/GenBank/DDBJ databases">
        <title>Capnocytophaga spp. assemblies.</title>
        <authorList>
            <person name="Gulvik C.A."/>
        </authorList>
    </citation>
    <scope>NUCLEOTIDE SEQUENCE [LARGE SCALE GENOMIC DNA]</scope>
    <source>
        <strain evidence="3">H1496</strain>
    </source>
</reference>
<evidence type="ECO:0000313" key="1">
    <source>
        <dbReference type="EMBL" id="ATA86396.1"/>
    </source>
</evidence>
<gene>
    <name evidence="1" type="ORF">CGC50_03995</name>
    <name evidence="2" type="ORF">VJJ49_09455</name>
</gene>
<proteinExistence type="predicted"/>
<dbReference type="Proteomes" id="UP000217250">
    <property type="component" value="Chromosome"/>
</dbReference>
<sequence length="126" mass="14788">MKRTVSFILSLLILLIAFQQTLLIVHYHLNRDFIEKAYCINKDKKEMDCHGKCHLKKNIEDTSHTSDKLLNLKDIDIVLQQPFSFETAIVHTLEEMPPFFFKEQLLIHKIVKKQMRPPISSSTHLS</sequence>
<dbReference type="KEGG" id="cgh:CGC50_03995"/>
<accession>A0A250FQU4</accession>
<dbReference type="OrthoDB" id="980645at2"/>
<reference evidence="2 4" key="3">
    <citation type="submission" date="2023-12" db="EMBL/GenBank/DDBJ databases">
        <title>Genomic sequences of Capnocytophaga and Parvimonas strains.</title>
        <authorList>
            <person name="Watt R.M."/>
            <person name="Wang M."/>
            <person name="Yang T."/>
            <person name="Tong W.M."/>
        </authorList>
    </citation>
    <scope>NUCLEOTIDE SEQUENCE [LARGE SCALE GENOMIC DNA]</scope>
    <source>
        <strain evidence="2 4">CCUG 13156</strain>
    </source>
</reference>
<reference evidence="1" key="1">
    <citation type="journal article" date="2017" name="Genome Announc.">
        <title>Twelve Complete Reference Genomes of Clinical Isolates in the Capnocytophaga Genus.</title>
        <authorList>
            <person name="Villarma A."/>
            <person name="Gulvik C.A."/>
            <person name="Rowe L.A."/>
            <person name="Sheth M."/>
            <person name="Juieng P."/>
            <person name="Nicholson A.C."/>
            <person name="Loparev V.N."/>
            <person name="McQuiston J.R."/>
        </authorList>
    </citation>
    <scope>NUCLEOTIDE SEQUENCE</scope>
    <source>
        <strain evidence="1">H1496</strain>
    </source>
</reference>
<dbReference type="AlphaFoldDB" id="A0A250FQU4"/>
<keyword evidence="4" id="KW-1185">Reference proteome</keyword>
<evidence type="ECO:0000313" key="4">
    <source>
        <dbReference type="Proteomes" id="UP001324270"/>
    </source>
</evidence>
<dbReference type="GeneID" id="84807724"/>
<dbReference type="EMBL" id="CP022386">
    <property type="protein sequence ID" value="ATA86396.1"/>
    <property type="molecule type" value="Genomic_DNA"/>
</dbReference>
<evidence type="ECO:0000313" key="3">
    <source>
        <dbReference type="Proteomes" id="UP000217250"/>
    </source>
</evidence>
<dbReference type="EMBL" id="JAYKBV010000012">
    <property type="protein sequence ID" value="MEB3040908.1"/>
    <property type="molecule type" value="Genomic_DNA"/>
</dbReference>